<dbReference type="VEuPathDB" id="MicrosporidiaDB:NBO_6g0050"/>
<dbReference type="OrthoDB" id="2200999at2759"/>
<dbReference type="AlphaFoldDB" id="R0MQZ0"/>
<evidence type="ECO:0000313" key="1">
    <source>
        <dbReference type="EMBL" id="EOB15298.1"/>
    </source>
</evidence>
<dbReference type="CDD" id="cd00161">
    <property type="entry name" value="beta-trefoil_Ricin-like"/>
    <property type="match status" value="1"/>
</dbReference>
<reference evidence="1 2" key="1">
    <citation type="journal article" date="2013" name="BMC Genomics">
        <title>Comparative genomics of parasitic silkworm microsporidia reveal an association between genome expansion and host adaptation.</title>
        <authorList>
            <person name="Pan G."/>
            <person name="Xu J."/>
            <person name="Li T."/>
            <person name="Xia Q."/>
            <person name="Liu S.L."/>
            <person name="Zhang G."/>
            <person name="Li S."/>
            <person name="Li C."/>
            <person name="Liu H."/>
            <person name="Yang L."/>
            <person name="Liu T."/>
            <person name="Zhang X."/>
            <person name="Wu Z."/>
            <person name="Fan W."/>
            <person name="Dang X."/>
            <person name="Xiang H."/>
            <person name="Tao M."/>
            <person name="Li Y."/>
            <person name="Hu J."/>
            <person name="Li Z."/>
            <person name="Lin L."/>
            <person name="Luo J."/>
            <person name="Geng L."/>
            <person name="Wang L."/>
            <person name="Long M."/>
            <person name="Wan Y."/>
            <person name="He N."/>
            <person name="Zhang Z."/>
            <person name="Lu C."/>
            <person name="Keeling P.J."/>
            <person name="Wang J."/>
            <person name="Xiang Z."/>
            <person name="Zhou Z."/>
        </authorList>
    </citation>
    <scope>NUCLEOTIDE SEQUENCE [LARGE SCALE GENOMIC DNA]</scope>
    <source>
        <strain evidence="2">CQ1 / CVCC 102059</strain>
    </source>
</reference>
<dbReference type="Proteomes" id="UP000016927">
    <property type="component" value="Unassembled WGS sequence"/>
</dbReference>
<organism evidence="1 2">
    <name type="scientific">Nosema bombycis (strain CQ1 / CVCC 102059)</name>
    <name type="common">Microsporidian parasite</name>
    <name type="synonym">Pebrine of silkworm</name>
    <dbReference type="NCBI Taxonomy" id="578461"/>
    <lineage>
        <taxon>Eukaryota</taxon>
        <taxon>Fungi</taxon>
        <taxon>Fungi incertae sedis</taxon>
        <taxon>Microsporidia</taxon>
        <taxon>Nosematidae</taxon>
        <taxon>Nosema</taxon>
    </lineage>
</organism>
<evidence type="ECO:0008006" key="3">
    <source>
        <dbReference type="Google" id="ProtNLM"/>
    </source>
</evidence>
<dbReference type="InterPro" id="IPR035992">
    <property type="entry name" value="Ricin_B-like_lectins"/>
</dbReference>
<gene>
    <name evidence="1" type="ORF">NBO_6g0050</name>
</gene>
<dbReference type="EMBL" id="KB908914">
    <property type="protein sequence ID" value="EOB15298.1"/>
    <property type="molecule type" value="Genomic_DNA"/>
</dbReference>
<sequence>MANLILYGFHGGPNQQFSLSMVAPGKFLIMNMAMCIEYTPRLGSFSLRPCDNTDNQLFEVIDPVRVLTHPDPTGHNYMKHGIINSEIINAHSLHQALAHHYGHKHAKYRYKIPHS</sequence>
<proteinExistence type="predicted"/>
<accession>R0MQZ0</accession>
<dbReference type="HOGENOM" id="CLU_2109724_0_0_1"/>
<name>R0MQZ0_NOSB1</name>
<protein>
    <recommendedName>
        <fullName evidence="3">Ricin B lectin</fullName>
    </recommendedName>
</protein>
<keyword evidence="2" id="KW-1185">Reference proteome</keyword>
<dbReference type="SUPFAM" id="SSF50370">
    <property type="entry name" value="Ricin B-like lectins"/>
    <property type="match status" value="1"/>
</dbReference>
<evidence type="ECO:0000313" key="2">
    <source>
        <dbReference type="Proteomes" id="UP000016927"/>
    </source>
</evidence>